<sequence length="142" mass="15867">MKQHLAGVKGNIAACKKIPHDIRIQMQENLKEITTKKQIAEESLDSVNPYDDNSQHSRAQEKGKRKLDQVDNYFAPRTSAGSQPSIKIILASKEVVHHADMMIARWFYDSCIPFNALNSVFAQKAINAIAAIGPGYKLPSYI</sequence>
<dbReference type="PANTHER" id="PTHR46951">
    <property type="entry name" value="BED-TYPE DOMAIN-CONTAINING PROTEIN"/>
    <property type="match status" value="1"/>
</dbReference>
<accession>A0AAP0BXR9</accession>
<proteinExistence type="predicted"/>
<dbReference type="EMBL" id="JBBWWQ010000003">
    <property type="protein sequence ID" value="KAK8952176.1"/>
    <property type="molecule type" value="Genomic_DNA"/>
</dbReference>
<dbReference type="AlphaFoldDB" id="A0AAP0BXR9"/>
<dbReference type="Proteomes" id="UP001418222">
    <property type="component" value="Unassembled WGS sequence"/>
</dbReference>
<evidence type="ECO:0000313" key="3">
    <source>
        <dbReference type="Proteomes" id="UP001418222"/>
    </source>
</evidence>
<gene>
    <name evidence="2" type="ORF">KSP39_PZI003506</name>
</gene>
<evidence type="ECO:0000256" key="1">
    <source>
        <dbReference type="SAM" id="MobiDB-lite"/>
    </source>
</evidence>
<keyword evidence="3" id="KW-1185">Reference proteome</keyword>
<protein>
    <submittedName>
        <fullName evidence="2">Uncharacterized protein</fullName>
    </submittedName>
</protein>
<comment type="caution">
    <text evidence="2">The sequence shown here is derived from an EMBL/GenBank/DDBJ whole genome shotgun (WGS) entry which is preliminary data.</text>
</comment>
<feature type="compositionally biased region" description="Basic and acidic residues" evidence="1">
    <location>
        <begin position="53"/>
        <end position="69"/>
    </location>
</feature>
<name>A0AAP0BXR9_9ASPA</name>
<reference evidence="2 3" key="1">
    <citation type="journal article" date="2022" name="Nat. Plants">
        <title>Genomes of leafy and leafless Platanthera orchids illuminate the evolution of mycoheterotrophy.</title>
        <authorList>
            <person name="Li M.H."/>
            <person name="Liu K.W."/>
            <person name="Li Z."/>
            <person name="Lu H.C."/>
            <person name="Ye Q.L."/>
            <person name="Zhang D."/>
            <person name="Wang J.Y."/>
            <person name="Li Y.F."/>
            <person name="Zhong Z.M."/>
            <person name="Liu X."/>
            <person name="Yu X."/>
            <person name="Liu D.K."/>
            <person name="Tu X.D."/>
            <person name="Liu B."/>
            <person name="Hao Y."/>
            <person name="Liao X.Y."/>
            <person name="Jiang Y.T."/>
            <person name="Sun W.H."/>
            <person name="Chen J."/>
            <person name="Chen Y.Q."/>
            <person name="Ai Y."/>
            <person name="Zhai J.W."/>
            <person name="Wu S.S."/>
            <person name="Zhou Z."/>
            <person name="Hsiao Y.Y."/>
            <person name="Wu W.L."/>
            <person name="Chen Y.Y."/>
            <person name="Lin Y.F."/>
            <person name="Hsu J.L."/>
            <person name="Li C.Y."/>
            <person name="Wang Z.W."/>
            <person name="Zhao X."/>
            <person name="Zhong W.Y."/>
            <person name="Ma X.K."/>
            <person name="Ma L."/>
            <person name="Huang J."/>
            <person name="Chen G.Z."/>
            <person name="Huang M.Z."/>
            <person name="Huang L."/>
            <person name="Peng D.H."/>
            <person name="Luo Y.B."/>
            <person name="Zou S.Q."/>
            <person name="Chen S.P."/>
            <person name="Lan S."/>
            <person name="Tsai W.C."/>
            <person name="Van de Peer Y."/>
            <person name="Liu Z.J."/>
        </authorList>
    </citation>
    <scope>NUCLEOTIDE SEQUENCE [LARGE SCALE GENOMIC DNA]</scope>
    <source>
        <strain evidence="2">Lor287</strain>
    </source>
</reference>
<dbReference type="PANTHER" id="PTHR46951:SF2">
    <property type="entry name" value="BED-TYPE DOMAIN-CONTAINING PROTEIN"/>
    <property type="match status" value="1"/>
</dbReference>
<evidence type="ECO:0000313" key="2">
    <source>
        <dbReference type="EMBL" id="KAK8952176.1"/>
    </source>
</evidence>
<organism evidence="2 3">
    <name type="scientific">Platanthera zijinensis</name>
    <dbReference type="NCBI Taxonomy" id="2320716"/>
    <lineage>
        <taxon>Eukaryota</taxon>
        <taxon>Viridiplantae</taxon>
        <taxon>Streptophyta</taxon>
        <taxon>Embryophyta</taxon>
        <taxon>Tracheophyta</taxon>
        <taxon>Spermatophyta</taxon>
        <taxon>Magnoliopsida</taxon>
        <taxon>Liliopsida</taxon>
        <taxon>Asparagales</taxon>
        <taxon>Orchidaceae</taxon>
        <taxon>Orchidoideae</taxon>
        <taxon>Orchideae</taxon>
        <taxon>Orchidinae</taxon>
        <taxon>Platanthera</taxon>
    </lineage>
</organism>
<feature type="region of interest" description="Disordered" evidence="1">
    <location>
        <begin position="42"/>
        <end position="81"/>
    </location>
</feature>